<dbReference type="InParanoid" id="A0A059DDP5"/>
<proteinExistence type="predicted"/>
<name>A0A059DDP5_EUCGR</name>
<dbReference type="AlphaFoldDB" id="A0A059DDP5"/>
<accession>A0A059DDP5</accession>
<reference evidence="1" key="1">
    <citation type="submission" date="2013-07" db="EMBL/GenBank/DDBJ databases">
        <title>The genome of Eucalyptus grandis.</title>
        <authorList>
            <person name="Schmutz J."/>
            <person name="Hayes R."/>
            <person name="Myburg A."/>
            <person name="Tuskan G."/>
            <person name="Grattapaglia D."/>
            <person name="Rokhsar D.S."/>
        </authorList>
    </citation>
    <scope>NUCLEOTIDE SEQUENCE</scope>
    <source>
        <tissue evidence="1">Leaf extractions</tissue>
    </source>
</reference>
<organism evidence="1">
    <name type="scientific">Eucalyptus grandis</name>
    <name type="common">Flooded gum</name>
    <dbReference type="NCBI Taxonomy" id="71139"/>
    <lineage>
        <taxon>Eukaryota</taxon>
        <taxon>Viridiplantae</taxon>
        <taxon>Streptophyta</taxon>
        <taxon>Embryophyta</taxon>
        <taxon>Tracheophyta</taxon>
        <taxon>Spermatophyta</taxon>
        <taxon>Magnoliopsida</taxon>
        <taxon>eudicotyledons</taxon>
        <taxon>Gunneridae</taxon>
        <taxon>Pentapetalae</taxon>
        <taxon>rosids</taxon>
        <taxon>malvids</taxon>
        <taxon>Myrtales</taxon>
        <taxon>Myrtaceae</taxon>
        <taxon>Myrtoideae</taxon>
        <taxon>Eucalypteae</taxon>
        <taxon>Eucalyptus</taxon>
    </lineage>
</organism>
<protein>
    <submittedName>
        <fullName evidence="1">Uncharacterized protein</fullName>
    </submittedName>
</protein>
<evidence type="ECO:0000313" key="1">
    <source>
        <dbReference type="EMBL" id="KCW88355.1"/>
    </source>
</evidence>
<dbReference type="Gramene" id="KCW88355">
    <property type="protein sequence ID" value="KCW88355"/>
    <property type="gene ID" value="EUGRSUZ_A00741"/>
</dbReference>
<sequence length="96" mass="11151">MFPHPHSPHHNRLKINTQGLVFICFHCLSPKGDSRHSFHYFPRLTWRTDHFKAIGNQISKVEQSHSTRHSPVEHGSIFSHINFRGSAHSNPPPKQR</sequence>
<dbReference type="EMBL" id="KK198753">
    <property type="protein sequence ID" value="KCW88355.1"/>
    <property type="molecule type" value="Genomic_DNA"/>
</dbReference>
<gene>
    <name evidence="1" type="ORF">EUGRSUZ_A00741</name>
</gene>